<evidence type="ECO:0000256" key="5">
    <source>
        <dbReference type="ARBA" id="ARBA00022655"/>
    </source>
</evidence>
<protein>
    <recommendedName>
        <fullName evidence="4 10">2-dehydropantoate 2-reductase</fullName>
        <ecNumber evidence="3 10">1.1.1.169</ecNumber>
    </recommendedName>
    <alternativeName>
        <fullName evidence="8 10">Ketopantoate reductase</fullName>
    </alternativeName>
</protein>
<dbReference type="Gene3D" id="3.40.50.720">
    <property type="entry name" value="NAD(P)-binding Rossmann-like Domain"/>
    <property type="match status" value="1"/>
</dbReference>
<evidence type="ECO:0000259" key="13">
    <source>
        <dbReference type="Pfam" id="PF08546"/>
    </source>
</evidence>
<dbReference type="SUPFAM" id="SSF51735">
    <property type="entry name" value="NAD(P)-binding Rossmann-fold domains"/>
    <property type="match status" value="1"/>
</dbReference>
<feature type="domain" description="Ketopantoate reductase C-terminal" evidence="13">
    <location>
        <begin position="181"/>
        <end position="303"/>
    </location>
</feature>
<keyword evidence="5 10" id="KW-0566">Pantothenate biosynthesis</keyword>
<dbReference type="InterPro" id="IPR013328">
    <property type="entry name" value="6PGD_dom2"/>
</dbReference>
<dbReference type="UniPathway" id="UPA00028">
    <property type="reaction ID" value="UER00004"/>
</dbReference>
<dbReference type="Pfam" id="PF08546">
    <property type="entry name" value="ApbA_C"/>
    <property type="match status" value="1"/>
</dbReference>
<organism evidence="14 15">
    <name type="scientific">Acetobacter fabarum</name>
    <dbReference type="NCBI Taxonomy" id="483199"/>
    <lineage>
        <taxon>Bacteria</taxon>
        <taxon>Pseudomonadati</taxon>
        <taxon>Pseudomonadota</taxon>
        <taxon>Alphaproteobacteria</taxon>
        <taxon>Acetobacterales</taxon>
        <taxon>Acetobacteraceae</taxon>
        <taxon>Acetobacter</taxon>
    </lineage>
</organism>
<proteinExistence type="inferred from homology"/>
<dbReference type="NCBIfam" id="TIGR00745">
    <property type="entry name" value="apbA_panE"/>
    <property type="match status" value="1"/>
</dbReference>
<dbReference type="PANTHER" id="PTHR21708">
    <property type="entry name" value="PROBABLE 2-DEHYDROPANTOATE 2-REDUCTASE"/>
    <property type="match status" value="1"/>
</dbReference>
<dbReference type="GO" id="GO:0005737">
    <property type="term" value="C:cytoplasm"/>
    <property type="evidence" value="ECO:0007669"/>
    <property type="project" value="TreeGrafter"/>
</dbReference>
<feature type="domain" description="Ketopantoate reductase N-terminal" evidence="12">
    <location>
        <begin position="16"/>
        <end position="150"/>
    </location>
</feature>
<dbReference type="Gene3D" id="1.10.1040.10">
    <property type="entry name" value="N-(1-d-carboxylethyl)-l-norvaline Dehydrogenase, domain 2"/>
    <property type="match status" value="1"/>
</dbReference>
<evidence type="ECO:0000313" key="15">
    <source>
        <dbReference type="Proteomes" id="UP000216151"/>
    </source>
</evidence>
<dbReference type="InterPro" id="IPR051402">
    <property type="entry name" value="KPR-Related"/>
</dbReference>
<dbReference type="FunFam" id="1.10.1040.10:FF:000017">
    <property type="entry name" value="2-dehydropantoate 2-reductase"/>
    <property type="match status" value="1"/>
</dbReference>
<comment type="similarity">
    <text evidence="2 10">Belongs to the ketopantoate reductase family.</text>
</comment>
<keyword evidence="6 10" id="KW-0521">NADP</keyword>
<reference evidence="14 15" key="1">
    <citation type="submission" date="2017-04" db="EMBL/GenBank/DDBJ databases">
        <title>Kefir bacterial isolates.</title>
        <authorList>
            <person name="Kim Y."/>
            <person name="Blasche S."/>
            <person name="Patil K.R."/>
        </authorList>
    </citation>
    <scope>NUCLEOTIDE SEQUENCE [LARGE SCALE GENOMIC DNA]</scope>
    <source>
        <strain evidence="14 15">KR</strain>
    </source>
</reference>
<dbReference type="GO" id="GO:0015940">
    <property type="term" value="P:pantothenate biosynthetic process"/>
    <property type="evidence" value="ECO:0007669"/>
    <property type="project" value="UniProtKB-UniPathway"/>
</dbReference>
<dbReference type="Pfam" id="PF02558">
    <property type="entry name" value="ApbA"/>
    <property type="match status" value="1"/>
</dbReference>
<accession>A0A269XYQ5</accession>
<dbReference type="SUPFAM" id="SSF48179">
    <property type="entry name" value="6-phosphogluconate dehydrogenase C-terminal domain-like"/>
    <property type="match status" value="1"/>
</dbReference>
<gene>
    <name evidence="14" type="ORF">B8X00_07075</name>
</gene>
<dbReference type="InterPro" id="IPR003710">
    <property type="entry name" value="ApbA"/>
</dbReference>
<dbReference type="Proteomes" id="UP000216151">
    <property type="component" value="Unassembled WGS sequence"/>
</dbReference>
<dbReference type="AlphaFoldDB" id="A0A269XYQ5"/>
<evidence type="ECO:0000256" key="3">
    <source>
        <dbReference type="ARBA" id="ARBA00013014"/>
    </source>
</evidence>
<keyword evidence="11" id="KW-0812">Transmembrane</keyword>
<dbReference type="InterPro" id="IPR036291">
    <property type="entry name" value="NAD(P)-bd_dom_sf"/>
</dbReference>
<dbReference type="InterPro" id="IPR013752">
    <property type="entry name" value="KPA_reductase"/>
</dbReference>
<dbReference type="GO" id="GO:0008677">
    <property type="term" value="F:2-dehydropantoate 2-reductase activity"/>
    <property type="evidence" value="ECO:0007669"/>
    <property type="project" value="UniProtKB-EC"/>
</dbReference>
<dbReference type="OrthoDB" id="247668at2"/>
<keyword evidence="11" id="KW-0472">Membrane</keyword>
<evidence type="ECO:0000259" key="12">
    <source>
        <dbReference type="Pfam" id="PF02558"/>
    </source>
</evidence>
<dbReference type="InterPro" id="IPR008927">
    <property type="entry name" value="6-PGluconate_DH-like_C_sf"/>
</dbReference>
<dbReference type="RefSeq" id="WP_095349671.1">
    <property type="nucleotide sequence ID" value="NZ_NCXK01000006.1"/>
</dbReference>
<evidence type="ECO:0000256" key="4">
    <source>
        <dbReference type="ARBA" id="ARBA00019465"/>
    </source>
</evidence>
<dbReference type="EC" id="1.1.1.169" evidence="3 10"/>
<dbReference type="InterPro" id="IPR013332">
    <property type="entry name" value="KPR_N"/>
</dbReference>
<evidence type="ECO:0000256" key="11">
    <source>
        <dbReference type="SAM" id="Phobius"/>
    </source>
</evidence>
<evidence type="ECO:0000256" key="8">
    <source>
        <dbReference type="ARBA" id="ARBA00032024"/>
    </source>
</evidence>
<evidence type="ECO:0000256" key="1">
    <source>
        <dbReference type="ARBA" id="ARBA00004994"/>
    </source>
</evidence>
<keyword evidence="7 10" id="KW-0560">Oxidoreductase</keyword>
<evidence type="ECO:0000313" key="14">
    <source>
        <dbReference type="EMBL" id="PAK78340.1"/>
    </source>
</evidence>
<dbReference type="PANTHER" id="PTHR21708:SF26">
    <property type="entry name" value="2-DEHYDROPANTOATE 2-REDUCTASE"/>
    <property type="match status" value="1"/>
</dbReference>
<evidence type="ECO:0000256" key="9">
    <source>
        <dbReference type="ARBA" id="ARBA00048793"/>
    </source>
</evidence>
<evidence type="ECO:0000256" key="2">
    <source>
        <dbReference type="ARBA" id="ARBA00007870"/>
    </source>
</evidence>
<comment type="pathway">
    <text evidence="1 10">Cofactor biosynthesis; (R)-pantothenate biosynthesis; (R)-pantoate from 3-methyl-2-oxobutanoate: step 2/2.</text>
</comment>
<evidence type="ECO:0000256" key="10">
    <source>
        <dbReference type="RuleBase" id="RU362068"/>
    </source>
</evidence>
<evidence type="ECO:0000256" key="6">
    <source>
        <dbReference type="ARBA" id="ARBA00022857"/>
    </source>
</evidence>
<keyword evidence="11" id="KW-1133">Transmembrane helix</keyword>
<feature type="transmembrane region" description="Helical" evidence="11">
    <location>
        <begin position="12"/>
        <end position="33"/>
    </location>
</feature>
<comment type="catalytic activity">
    <reaction evidence="9 10">
        <text>(R)-pantoate + NADP(+) = 2-dehydropantoate + NADPH + H(+)</text>
        <dbReference type="Rhea" id="RHEA:16233"/>
        <dbReference type="ChEBI" id="CHEBI:11561"/>
        <dbReference type="ChEBI" id="CHEBI:15378"/>
        <dbReference type="ChEBI" id="CHEBI:15980"/>
        <dbReference type="ChEBI" id="CHEBI:57783"/>
        <dbReference type="ChEBI" id="CHEBI:58349"/>
        <dbReference type="EC" id="1.1.1.169"/>
    </reaction>
</comment>
<keyword evidence="15" id="KW-1185">Reference proteome</keyword>
<name>A0A269XYQ5_9PROT</name>
<dbReference type="EMBL" id="NCXK01000006">
    <property type="protein sequence ID" value="PAK78340.1"/>
    <property type="molecule type" value="Genomic_DNA"/>
</dbReference>
<comment type="caution">
    <text evidence="14">The sequence shown here is derived from an EMBL/GenBank/DDBJ whole genome shotgun (WGS) entry which is preliminary data.</text>
</comment>
<sequence>MHTNTPPEQVPAPPAVALIGAGAVGLVVAAAFARAGWEVWVCGARNPFGRLYVQEAGQGVEYPVRHARSPAELGPCTVAVVAVKAHQTGDVAEWIAAFNRPDARILAVQNGLEHRERIAAYAPVAVALPAIAYFNAERSAPGCSVLRRIGQADLCLPAEAPVQDVAAALQAGGLRVVLAADMLSMVWTKLLTNSAANPLTALCGRRTGVMREPACAANARQIMAEVVQVGQAEGAALTAQHVEDALAWLQSVPPESTTSMLQDRQAGRPLEYDAITGAIVRAADRHGLDVPLNRFVLGLLSAIKPMQPS</sequence>
<comment type="function">
    <text evidence="10">Catalyzes the NADPH-dependent reduction of ketopantoate into pantoic acid.</text>
</comment>
<evidence type="ECO:0000256" key="7">
    <source>
        <dbReference type="ARBA" id="ARBA00023002"/>
    </source>
</evidence>